<evidence type="ECO:0000256" key="1">
    <source>
        <dbReference type="SAM" id="MobiDB-lite"/>
    </source>
</evidence>
<feature type="compositionally biased region" description="Polar residues" evidence="1">
    <location>
        <begin position="267"/>
        <end position="282"/>
    </location>
</feature>
<keyword evidence="2" id="KW-1133">Transmembrane helix</keyword>
<protein>
    <submittedName>
        <fullName evidence="4">DUF4115 domain-containing protein</fullName>
    </submittedName>
</protein>
<dbReference type="Proteomes" id="UP000757435">
    <property type="component" value="Unassembled WGS sequence"/>
</dbReference>
<accession>A0A951Q9G8</accession>
<evidence type="ECO:0000313" key="4">
    <source>
        <dbReference type="EMBL" id="MBW4657198.1"/>
    </source>
</evidence>
<dbReference type="InterPro" id="IPR010982">
    <property type="entry name" value="Lambda_DNA-bd_dom_sf"/>
</dbReference>
<dbReference type="PANTHER" id="PTHR34475:SF1">
    <property type="entry name" value="CYTOSKELETON PROTEIN RODZ"/>
    <property type="match status" value="1"/>
</dbReference>
<keyword evidence="2" id="KW-0472">Membrane</keyword>
<feature type="domain" description="Cytoskeleton protein RodZ-like C-terminal" evidence="3">
    <location>
        <begin position="197"/>
        <end position="261"/>
    </location>
</feature>
<evidence type="ECO:0000259" key="3">
    <source>
        <dbReference type="Pfam" id="PF13464"/>
    </source>
</evidence>
<feature type="region of interest" description="Disordered" evidence="1">
    <location>
        <begin position="139"/>
        <end position="166"/>
    </location>
</feature>
<gene>
    <name evidence="4" type="ORF">KME15_00855</name>
</gene>
<organism evidence="4 5">
    <name type="scientific">Drouetiella hepatica Uher 2000/2452</name>
    <dbReference type="NCBI Taxonomy" id="904376"/>
    <lineage>
        <taxon>Bacteria</taxon>
        <taxon>Bacillati</taxon>
        <taxon>Cyanobacteriota</taxon>
        <taxon>Cyanophyceae</taxon>
        <taxon>Oculatellales</taxon>
        <taxon>Oculatellaceae</taxon>
        <taxon>Drouetiella</taxon>
    </lineage>
</organism>
<dbReference type="GO" id="GO:0003677">
    <property type="term" value="F:DNA binding"/>
    <property type="evidence" value="ECO:0007669"/>
    <property type="project" value="InterPro"/>
</dbReference>
<name>A0A951Q9G8_9CYAN</name>
<proteinExistence type="predicted"/>
<dbReference type="EMBL" id="JAHHHD010000001">
    <property type="protein sequence ID" value="MBW4657198.1"/>
    <property type="molecule type" value="Genomic_DNA"/>
</dbReference>
<dbReference type="Pfam" id="PF13464">
    <property type="entry name" value="RodZ_C"/>
    <property type="match status" value="1"/>
</dbReference>
<feature type="compositionally biased region" description="Polar residues" evidence="1">
    <location>
        <begin position="139"/>
        <end position="162"/>
    </location>
</feature>
<feature type="transmembrane region" description="Helical" evidence="2">
    <location>
        <begin position="112"/>
        <end position="133"/>
    </location>
</feature>
<feature type="region of interest" description="Disordered" evidence="1">
    <location>
        <begin position="263"/>
        <end position="282"/>
    </location>
</feature>
<dbReference type="InterPro" id="IPR050400">
    <property type="entry name" value="Bact_Cytoskel_RodZ"/>
</dbReference>
<evidence type="ECO:0000256" key="2">
    <source>
        <dbReference type="SAM" id="Phobius"/>
    </source>
</evidence>
<dbReference type="Pfam" id="PF13413">
    <property type="entry name" value="HTH_25"/>
    <property type="match status" value="1"/>
</dbReference>
<evidence type="ECO:0000313" key="5">
    <source>
        <dbReference type="Proteomes" id="UP000757435"/>
    </source>
</evidence>
<dbReference type="InterPro" id="IPR025194">
    <property type="entry name" value="RodZ-like_C"/>
</dbReference>
<sequence length="282" mass="30290">MTRETILTQQEQVHRLMQIGAYLRQVREDQALSLDEVSAKTLIQPRLLRAIESGEIHQLPEPVYVQGFIKRYADSLGLDGTDCADAFPTERILRLPQQDSWKDSPAAQLRPLHLYVAYVALIMASVSLLSFIVGRSAPGTTSSPNSRMGGQVQTAQQPSIGSPNKAAIGLSSSLAQPLTGSQPDKPAQPDKPVQIDMKLTAQSWIEVEVDGEVKLAEVLPEGTERTWAANNQVRIRAGNAGGVMVAYNGGQPQPMGAAGAVEEKTFSPGQSAASLPNPEASQ</sequence>
<reference evidence="4" key="1">
    <citation type="submission" date="2021-05" db="EMBL/GenBank/DDBJ databases">
        <authorList>
            <person name="Pietrasiak N."/>
            <person name="Ward R."/>
            <person name="Stajich J.E."/>
            <person name="Kurbessoian T."/>
        </authorList>
    </citation>
    <scope>NUCLEOTIDE SEQUENCE</scope>
    <source>
        <strain evidence="4">UHER 2000/2452</strain>
    </source>
</reference>
<dbReference type="Gene3D" id="1.10.260.40">
    <property type="entry name" value="lambda repressor-like DNA-binding domains"/>
    <property type="match status" value="1"/>
</dbReference>
<comment type="caution">
    <text evidence="4">The sequence shown here is derived from an EMBL/GenBank/DDBJ whole genome shotgun (WGS) entry which is preliminary data.</text>
</comment>
<dbReference type="AlphaFoldDB" id="A0A951Q9G8"/>
<dbReference type="PANTHER" id="PTHR34475">
    <property type="match status" value="1"/>
</dbReference>
<keyword evidence="2" id="KW-0812">Transmembrane</keyword>
<reference evidence="4" key="2">
    <citation type="journal article" date="2022" name="Microbiol. Resour. Announc.">
        <title>Metagenome Sequencing to Explore Phylogenomics of Terrestrial Cyanobacteria.</title>
        <authorList>
            <person name="Ward R.D."/>
            <person name="Stajich J.E."/>
            <person name="Johansen J.R."/>
            <person name="Huntemann M."/>
            <person name="Clum A."/>
            <person name="Foster B."/>
            <person name="Foster B."/>
            <person name="Roux S."/>
            <person name="Palaniappan K."/>
            <person name="Varghese N."/>
            <person name="Mukherjee S."/>
            <person name="Reddy T.B.K."/>
            <person name="Daum C."/>
            <person name="Copeland A."/>
            <person name="Chen I.A."/>
            <person name="Ivanova N.N."/>
            <person name="Kyrpides N.C."/>
            <person name="Shapiro N."/>
            <person name="Eloe-Fadrosh E.A."/>
            <person name="Pietrasiak N."/>
        </authorList>
    </citation>
    <scope>NUCLEOTIDE SEQUENCE</scope>
    <source>
        <strain evidence="4">UHER 2000/2452</strain>
    </source>
</reference>